<dbReference type="Pfam" id="PF00276">
    <property type="entry name" value="Ribosomal_L23"/>
    <property type="match status" value="1"/>
</dbReference>
<dbReference type="PDB" id="8RD8">
    <property type="method" value="EM"/>
    <property type="resolution" value="2.62 A"/>
    <property type="chains" value="Sn=1-116"/>
</dbReference>
<reference evidence="7 8" key="1">
    <citation type="submission" date="2015-09" db="EMBL/GenBank/DDBJ databases">
        <title>Complete genome of Psychrobacter urativorans R10.10B.</title>
        <authorList>
            <person name="See-Too W.S."/>
            <person name="Chan K.G."/>
        </authorList>
    </citation>
    <scope>NUCLEOTIDE SEQUENCE [LARGE SCALE GENOMIC DNA]</scope>
    <source>
        <strain evidence="7 8">R10.10B</strain>
    </source>
</reference>
<dbReference type="KEGG" id="pur:AOC03_03820"/>
<dbReference type="PANTHER" id="PTHR11620">
    <property type="entry name" value="60S RIBOSOMAL PROTEIN L23A"/>
    <property type="match status" value="1"/>
</dbReference>
<dbReference type="InterPro" id="IPR013025">
    <property type="entry name" value="Ribosomal_uL23-like"/>
</dbReference>
<dbReference type="PDB" id="8RDW">
    <property type="method" value="EM"/>
    <property type="resolution" value="2.74 A"/>
    <property type="chains" value="Sn=1-116"/>
</dbReference>
<dbReference type="EMDB" id="EMD-52036"/>
<dbReference type="GO" id="GO:0006412">
    <property type="term" value="P:translation"/>
    <property type="evidence" value="ECO:0007669"/>
    <property type="project" value="UniProtKB-UniRule"/>
</dbReference>
<dbReference type="GO" id="GO:0005840">
    <property type="term" value="C:ribosome"/>
    <property type="evidence" value="ECO:0007669"/>
    <property type="project" value="UniProtKB-KW"/>
</dbReference>
<dbReference type="EMDB" id="EMD-19067"/>
<sequence>MNNARLYQVLRGPVFSEKSQMLGDSLGVQVFKIDSKATKLEVKKAVELMFEGVEVLKVNTLNVKGKTKRFGKNIGRRNDYKKAYVTLKAGHDVQMADAGEEVANTTASTSETANNE</sequence>
<keyword evidence="4 6" id="KW-0689">Ribosomal protein</keyword>
<dbReference type="SUPFAM" id="SSF54189">
    <property type="entry name" value="Ribosomal proteins S24e, L23 and L15e"/>
    <property type="match status" value="1"/>
</dbReference>
<accession>A0A0M5MJH9</accession>
<evidence type="ECO:0007829" key="10">
    <source>
        <dbReference type="PDB" id="8RDV"/>
    </source>
</evidence>
<keyword evidence="5 6" id="KW-0687">Ribonucleoprotein</keyword>
<dbReference type="GO" id="GO:1990904">
    <property type="term" value="C:ribonucleoprotein complex"/>
    <property type="evidence" value="ECO:0007669"/>
    <property type="project" value="UniProtKB-KW"/>
</dbReference>
<evidence type="ECO:0000313" key="8">
    <source>
        <dbReference type="Proteomes" id="UP000059847"/>
    </source>
</evidence>
<dbReference type="PDB" id="8RDV">
    <property type="method" value="EM"/>
    <property type="resolution" value="2.60 A"/>
    <property type="chains" value="Sn=1-116"/>
</dbReference>
<evidence type="ECO:0007829" key="9">
    <source>
        <dbReference type="PDB" id="8RD8"/>
    </source>
</evidence>
<dbReference type="EMDB" id="EMD-19077"/>
<comment type="subunit">
    <text evidence="6">Part of the 50S ribosomal subunit. Contacts protein L29, and trigger factor when it is bound to the ribosome.</text>
</comment>
<evidence type="ECO:0000256" key="2">
    <source>
        <dbReference type="ARBA" id="ARBA00022730"/>
    </source>
</evidence>
<evidence type="ECO:0000256" key="5">
    <source>
        <dbReference type="ARBA" id="ARBA00023274"/>
    </source>
</evidence>
<dbReference type="GO" id="GO:0003735">
    <property type="term" value="F:structural constituent of ribosome"/>
    <property type="evidence" value="ECO:0007669"/>
    <property type="project" value="InterPro"/>
</dbReference>
<reference evidence="9 10" key="2">
    <citation type="journal article" date="2024" name="Nature">
        <title>A new family of bacterial ribosome hibernation factors.</title>
        <authorList>
            <person name="Helena-Bueno K."/>
            <person name="Rybak M.Y."/>
            <person name="Ekemezie C.L."/>
            <person name="Sullivan R."/>
            <person name="Brown C.R."/>
            <person name="Dingwall C."/>
            <person name="Basle A."/>
            <person name="Schneider C."/>
            <person name="Connolly J.P.R."/>
            <person name="Blaza J.N."/>
            <person name="Csorgo B."/>
            <person name="Moynihan P.J."/>
            <person name="Gagnon M.G."/>
            <person name="Hill C.H."/>
            <person name="Melnikov S.V."/>
        </authorList>
    </citation>
    <scope>STRUCTURE BY ELECTRON MICROSCOPY (2.60 ANGSTROMS)</scope>
</reference>
<comment type="function">
    <text evidence="6">One of the early assembly proteins it binds 23S rRNA. One of the proteins that surrounds the polypeptide exit tunnel on the outside of the ribosome. Forms the main docking site for trigger factor binding to the ribosome.</text>
</comment>
<dbReference type="EMBL" id="CP012678">
    <property type="protein sequence ID" value="ALF59288.1"/>
    <property type="molecule type" value="Genomic_DNA"/>
</dbReference>
<dbReference type="NCBIfam" id="NF004363">
    <property type="entry name" value="PRK05738.2-4"/>
    <property type="match status" value="1"/>
</dbReference>
<keyword evidence="3 6" id="KW-0694">RNA-binding</keyword>
<proteinExistence type="evidence at protein level"/>
<dbReference type="Proteomes" id="UP000059847">
    <property type="component" value="Chromosome"/>
</dbReference>
<protein>
    <recommendedName>
        <fullName evidence="6">Large ribosomal subunit protein uL23</fullName>
    </recommendedName>
</protein>
<keyword evidence="8" id="KW-1185">Reference proteome</keyword>
<evidence type="ECO:0000256" key="4">
    <source>
        <dbReference type="ARBA" id="ARBA00022980"/>
    </source>
</evidence>
<gene>
    <name evidence="6" type="primary">rplW</name>
    <name evidence="7" type="ORF">AOC03_03820</name>
</gene>
<dbReference type="InterPro" id="IPR012677">
    <property type="entry name" value="Nucleotide-bd_a/b_plait_sf"/>
</dbReference>
<keyword evidence="2 6" id="KW-0699">rRNA-binding</keyword>
<dbReference type="FunFam" id="3.30.70.330:FF:000001">
    <property type="entry name" value="50S ribosomal protein L23"/>
    <property type="match status" value="1"/>
</dbReference>
<dbReference type="InterPro" id="IPR012678">
    <property type="entry name" value="Ribosomal_uL23/eL15/eS24_sf"/>
</dbReference>
<dbReference type="GO" id="GO:0019843">
    <property type="term" value="F:rRNA binding"/>
    <property type="evidence" value="ECO:0007669"/>
    <property type="project" value="UniProtKB-UniRule"/>
</dbReference>
<dbReference type="NCBIfam" id="NF004359">
    <property type="entry name" value="PRK05738.1-3"/>
    <property type="match status" value="1"/>
</dbReference>
<evidence type="ECO:0000256" key="6">
    <source>
        <dbReference type="HAMAP-Rule" id="MF_01369"/>
    </source>
</evidence>
<dbReference type="SMR" id="A0A0M5MJH9"/>
<evidence type="ECO:0000256" key="1">
    <source>
        <dbReference type="ARBA" id="ARBA00006700"/>
    </source>
</evidence>
<keyword evidence="9 10" id="KW-0002">3D-structure</keyword>
<name>A0A0M5MJH9_9GAMM</name>
<dbReference type="STRING" id="45610.AOC03_03820"/>
<comment type="similarity">
    <text evidence="1 6">Belongs to the universal ribosomal protein uL23 family.</text>
</comment>
<dbReference type="AlphaFoldDB" id="A0A0M5MJH9"/>
<dbReference type="OrthoDB" id="9793353at2"/>
<dbReference type="EMDB" id="EMD-19076"/>
<dbReference type="HAMAP" id="MF_01369_B">
    <property type="entry name" value="Ribosomal_uL23_B"/>
    <property type="match status" value="1"/>
</dbReference>
<dbReference type="RefSeq" id="WP_062533675.1">
    <property type="nucleotide sequence ID" value="NZ_CP012678.1"/>
</dbReference>
<organism evidence="7 8">
    <name type="scientific">Psychrobacter urativorans</name>
    <dbReference type="NCBI Taxonomy" id="45610"/>
    <lineage>
        <taxon>Bacteria</taxon>
        <taxon>Pseudomonadati</taxon>
        <taxon>Pseudomonadota</taxon>
        <taxon>Gammaproteobacteria</taxon>
        <taxon>Moraxellales</taxon>
        <taxon>Moraxellaceae</taxon>
        <taxon>Psychrobacter</taxon>
    </lineage>
</organism>
<evidence type="ECO:0000256" key="3">
    <source>
        <dbReference type="ARBA" id="ARBA00022884"/>
    </source>
</evidence>
<dbReference type="Gene3D" id="3.30.70.330">
    <property type="match status" value="1"/>
</dbReference>
<evidence type="ECO:0000313" key="7">
    <source>
        <dbReference type="EMBL" id="ALF59288.1"/>
    </source>
</evidence>